<evidence type="ECO:0000256" key="5">
    <source>
        <dbReference type="ARBA" id="ARBA00022499"/>
    </source>
</evidence>
<dbReference type="AlphaFoldDB" id="K0TPE4"/>
<dbReference type="Proteomes" id="UP000266841">
    <property type="component" value="Unassembled WGS sequence"/>
</dbReference>
<dbReference type="InterPro" id="IPR000626">
    <property type="entry name" value="Ubiquitin-like_dom"/>
</dbReference>
<dbReference type="GO" id="GO:0005634">
    <property type="term" value="C:nucleus"/>
    <property type="evidence" value="ECO:0007669"/>
    <property type="project" value="UniProtKB-SubCell"/>
</dbReference>
<accession>K0TPE4</accession>
<dbReference type="PROSITE" id="PS50053">
    <property type="entry name" value="UBIQUITIN_2"/>
    <property type="match status" value="1"/>
</dbReference>
<evidence type="ECO:0000256" key="8">
    <source>
        <dbReference type="ARBA" id="ARBA00023242"/>
    </source>
</evidence>
<dbReference type="SMART" id="SM00213">
    <property type="entry name" value="UBQ"/>
    <property type="match status" value="1"/>
</dbReference>
<keyword evidence="4" id="KW-0963">Cytoplasm</keyword>
<proteinExistence type="inferred from homology"/>
<dbReference type="PANTHER" id="PTHR10666">
    <property type="entry name" value="UBIQUITIN"/>
    <property type="match status" value="1"/>
</dbReference>
<dbReference type="Pfam" id="PF00240">
    <property type="entry name" value="ubiquitin"/>
    <property type="match status" value="1"/>
</dbReference>
<evidence type="ECO:0000256" key="6">
    <source>
        <dbReference type="ARBA" id="ARBA00022737"/>
    </source>
</evidence>
<keyword evidence="6" id="KW-0677">Repeat</keyword>
<dbReference type="Gene3D" id="3.10.20.90">
    <property type="entry name" value="Phosphatidylinositol 3-kinase Catalytic Subunit, Chain A, domain 1"/>
    <property type="match status" value="1"/>
</dbReference>
<dbReference type="GO" id="GO:0005737">
    <property type="term" value="C:cytoplasm"/>
    <property type="evidence" value="ECO:0007669"/>
    <property type="project" value="UniProtKB-SubCell"/>
</dbReference>
<dbReference type="OrthoDB" id="428577at2759"/>
<evidence type="ECO:0000256" key="3">
    <source>
        <dbReference type="ARBA" id="ARBA00008430"/>
    </source>
</evidence>
<evidence type="ECO:0000256" key="4">
    <source>
        <dbReference type="ARBA" id="ARBA00022490"/>
    </source>
</evidence>
<comment type="caution">
    <text evidence="11">The sequence shown here is derived from an EMBL/GenBank/DDBJ whole genome shotgun (WGS) entry which is preliminary data.</text>
</comment>
<keyword evidence="5" id="KW-1017">Isopeptide bond</keyword>
<dbReference type="FunFam" id="3.10.20.90:FF:000469">
    <property type="entry name" value="Polyubiquitin-C"/>
    <property type="match status" value="1"/>
</dbReference>
<evidence type="ECO:0000259" key="10">
    <source>
        <dbReference type="PROSITE" id="PS50053"/>
    </source>
</evidence>
<dbReference type="eggNOG" id="KOG0001">
    <property type="taxonomic scope" value="Eukaryota"/>
</dbReference>
<evidence type="ECO:0000256" key="2">
    <source>
        <dbReference type="ARBA" id="ARBA00004496"/>
    </source>
</evidence>
<evidence type="ECO:0000256" key="7">
    <source>
        <dbReference type="ARBA" id="ARBA00022843"/>
    </source>
</evidence>
<keyword evidence="7" id="KW-0832">Ubl conjugation</keyword>
<dbReference type="InterPro" id="IPR050158">
    <property type="entry name" value="Ubiquitin_ubiquitin-like"/>
</dbReference>
<dbReference type="EMBL" id="AGNL01003706">
    <property type="protein sequence ID" value="EJK74402.1"/>
    <property type="molecule type" value="Genomic_DNA"/>
</dbReference>
<keyword evidence="8" id="KW-0539">Nucleus</keyword>
<gene>
    <name evidence="11" type="ORF">THAOC_03922</name>
</gene>
<evidence type="ECO:0000256" key="1">
    <source>
        <dbReference type="ARBA" id="ARBA00004123"/>
    </source>
</evidence>
<reference evidence="11 12" key="1">
    <citation type="journal article" date="2012" name="Genome Biol.">
        <title>Genome and low-iron response of an oceanic diatom adapted to chronic iron limitation.</title>
        <authorList>
            <person name="Lommer M."/>
            <person name="Specht M."/>
            <person name="Roy A.S."/>
            <person name="Kraemer L."/>
            <person name="Andreson R."/>
            <person name="Gutowska M.A."/>
            <person name="Wolf J."/>
            <person name="Bergner S.V."/>
            <person name="Schilhabel M.B."/>
            <person name="Klostermeier U.C."/>
            <person name="Beiko R.G."/>
            <person name="Rosenstiel P."/>
            <person name="Hippler M."/>
            <person name="Laroche J."/>
        </authorList>
    </citation>
    <scope>NUCLEOTIDE SEQUENCE [LARGE SCALE GENOMIC DNA]</scope>
    <source>
        <strain evidence="11 12">CCMP1005</strain>
    </source>
</reference>
<evidence type="ECO:0000256" key="9">
    <source>
        <dbReference type="SAM" id="MobiDB-lite"/>
    </source>
</evidence>
<dbReference type="SUPFAM" id="SSF54236">
    <property type="entry name" value="Ubiquitin-like"/>
    <property type="match status" value="1"/>
</dbReference>
<feature type="region of interest" description="Disordered" evidence="9">
    <location>
        <begin position="887"/>
        <end position="929"/>
    </location>
</feature>
<comment type="similarity">
    <text evidence="3">Belongs to the ubiquitin family.</text>
</comment>
<evidence type="ECO:0000313" key="12">
    <source>
        <dbReference type="Proteomes" id="UP000266841"/>
    </source>
</evidence>
<comment type="subcellular location">
    <subcellularLocation>
        <location evidence="2">Cytoplasm</location>
    </subcellularLocation>
    <subcellularLocation>
        <location evidence="1">Nucleus</location>
    </subcellularLocation>
</comment>
<dbReference type="InterPro" id="IPR029071">
    <property type="entry name" value="Ubiquitin-like_domsf"/>
</dbReference>
<organism evidence="11 12">
    <name type="scientific">Thalassiosira oceanica</name>
    <name type="common">Marine diatom</name>
    <dbReference type="NCBI Taxonomy" id="159749"/>
    <lineage>
        <taxon>Eukaryota</taxon>
        <taxon>Sar</taxon>
        <taxon>Stramenopiles</taxon>
        <taxon>Ochrophyta</taxon>
        <taxon>Bacillariophyta</taxon>
        <taxon>Coscinodiscophyceae</taxon>
        <taxon>Thalassiosirophycidae</taxon>
        <taxon>Thalassiosirales</taxon>
        <taxon>Thalassiosiraceae</taxon>
        <taxon>Thalassiosira</taxon>
    </lineage>
</organism>
<protein>
    <recommendedName>
        <fullName evidence="10">Ubiquitin-like domain-containing protein</fullName>
    </recommendedName>
</protein>
<sequence>MTPLTVWDQDLDLPSRGALPRDSHDDCLRHRGGMQIFVKTLTGKTITLDVEPSDTIDNVKTKIQDKGGTWGIPPDQQRLIFGGKTAVQFAQRLQVQSVLFDHPLDQVVPAPHPAHLVAVPLVVELDGVPPHLDRRALLPGGEAPELVPERREALAVPASRAVDHDHGVLAGRVHHEGPERVPGEHRDVPTRPILRRRRRLRPVERLEASAAVMAEELRYDVARLPEDHRLVRQDRVEAEVVPPRLDAHPARVVCEHHRREDVAVPPRPTAVGRRAAPLPSLLAGLESVEELLVHSAPEVDAEGRQDAHLGAGHDEKHHVVAAHPPVPQRGLVEHLYGTLVTDEARQDVGRPQEGRRPGVRVLVEVAAAPPAPVVQVRHVGLVEHGVHEQHAVHLPVPREGKLGGQVAVKPQHWRGRVDDRRGNDVTLDIGLRDGRVFRSAFVHPLRFFRQLEVRNFVYHGTPLEEGTLPVRLDVAHVPPDEVSVPQAGFLSSPAVVFPALRPLISGVQRAIIVVDSIEFILLASILLLLGGPPLVTGEVHEAPGPHESHRAVVTAVGDGAGVTGSLLLLILVVRLDRDEYNVGPVHHLPCQGVERGHRLDPSLQVLGRPPLESGDVPALDQEQVRVHLDRLGGFPPEIVDRLVLEEDVADLVRRHLLLLLLLVVDNLVPERIRPAGSVEPPQPAHVVLEHLPLEGIPLHTVPPPASPRGPEEVLPVRREEAGHVRHLVELEDRGLRLAGLPGPAGGQVDPGRDVAVPVHPDGAEDPGGGGPVGHVVPLLHPVAAVEAAPAFSLADLAVEGEGRVAQYVAEGGVVLHLAEDGGGLLVLGLVEPDQRLVEAEEVRRDVPAGRVRELGEVGTAVGNSNTRARSRPEYAFALVKAHQLAGLANSPREWRSAPSDASPRPPRASRGTNPGDEPRRGRGVRPTAP</sequence>
<feature type="domain" description="Ubiquitin-like" evidence="10">
    <location>
        <begin position="34"/>
        <end position="84"/>
    </location>
</feature>
<keyword evidence="12" id="KW-1185">Reference proteome</keyword>
<name>K0TPE4_THAOC</name>
<evidence type="ECO:0000313" key="11">
    <source>
        <dbReference type="EMBL" id="EJK74402.1"/>
    </source>
</evidence>